<sequence length="1082" mass="119539">MKNRVLLVLLLSFAVSLAVSAQKITMNLQQVKLEKVFSLITKQTGLTVAYSRTIVNPERIVSVQAKDKDLSKVLDDLFAGTNVAYEIGEKKIYLKAKEAPVASQGSQKTKKITGTVTDTKGEPVIGASVLVKGAGTGTVTDVDGNFTLDAPIDALLAVSYIGYKTQEVKVGSKNSYSIQLQDDTEVLDEVVVVGYGVQKKSSLTGAVASISSQEISKQVSSNVASSLQGRTPGVDIVQQAGVAGADVNIVIRGAASFGATEPLYVIDGAFSNAGLSSLNPNDIESIEVLKDGAAAAIYGSRAANGVVLITTKKGKSGKPVIQIDGSFAFQKTTNIPEFLNASEWREFANMVADNSGLPHAPENDNPTNPNLNTDWSKEWIQFAPVWNLNASIAGGGDNSTFSTSLGYLDQTGMTIYSDYKRYNFRLNTSYKKGRFSFSETLGLTHKDKTPTTAFNIALPTLPIYDEQGRFTSGGPDYYINPEDGKAQNKIAPLHYTDQFNKVTDLIGSLNAQLDIWGGLKYKLSLSGNYSNKHNYTHTPEYYTKWNSDGTPDKDYGNTRNSVSETRGEEFTYTIDNLLTYNKTFNRHSIDALLGTSWMREYYRYMTNSTINDLGGTDITGFQNEDGKISAGDSNAALLSFFARVNYDYDNKYLLSLSIRRDESSKFHKDNRVGYFPSVSAGWNVHQEKWFQNPVMSKLKIRASYGELGANFLNPYNFDAIAYGPIPYTVGGERYVTGRAAYLKSKDLKWETAKTTDIGIELGFFNNDLTLSLDYFVKKNVDLLAQIDLNLSSGQIFEINSSREKPYVNTASVKNTGWEFMMNYRKQLTKDFHIDATFNIATLKNKVLSLGENVQPITSGAMSSYFNDAASITMPGEAIGSFYGYKIDGFDAEGNFIFADTDKNGVVNANDKVILGSPIPDFTYGLNINMEYKDFDLTVFFQGVQGNDIFNQKKYTYYFDYSNNVVKEAMNGWTKTNRNTGIPIMKTQNTSGGNSLPSEFYIEDGSYLRLKNLQLGYSLPKKWLEAIRFNKLRVYAGVQNLFTLTKYSGYDPEVSSNVLFSRGIDISSYPNARTFTFGFNASF</sequence>
<dbReference type="Pfam" id="PF07715">
    <property type="entry name" value="Plug"/>
    <property type="match status" value="1"/>
</dbReference>
<evidence type="ECO:0000256" key="11">
    <source>
        <dbReference type="RuleBase" id="RU003357"/>
    </source>
</evidence>
<keyword evidence="7 11" id="KW-0798">TonB box</keyword>
<dbReference type="InterPro" id="IPR000531">
    <property type="entry name" value="Beta-barrel_TonB"/>
</dbReference>
<dbReference type="RefSeq" id="WP_118418841.1">
    <property type="nucleotide sequence ID" value="NZ_JAQDLI010000010.1"/>
</dbReference>
<dbReference type="GO" id="GO:0009279">
    <property type="term" value="C:cell outer membrane"/>
    <property type="evidence" value="ECO:0007669"/>
    <property type="project" value="UniProtKB-SubCell"/>
</dbReference>
<dbReference type="InterPro" id="IPR039426">
    <property type="entry name" value="TonB-dep_rcpt-like"/>
</dbReference>
<evidence type="ECO:0000256" key="7">
    <source>
        <dbReference type="ARBA" id="ARBA00023077"/>
    </source>
</evidence>
<evidence type="ECO:0000256" key="10">
    <source>
        <dbReference type="PROSITE-ProRule" id="PRU01360"/>
    </source>
</evidence>
<keyword evidence="3 10" id="KW-1134">Transmembrane beta strand</keyword>
<keyword evidence="8 10" id="KW-0472">Membrane</keyword>
<dbReference type="InterPro" id="IPR036942">
    <property type="entry name" value="Beta-barrel_TonB_sf"/>
</dbReference>
<dbReference type="Pfam" id="PF00593">
    <property type="entry name" value="TonB_dep_Rec_b-barrel"/>
    <property type="match status" value="1"/>
</dbReference>
<dbReference type="InterPro" id="IPR023997">
    <property type="entry name" value="TonB-dep_OMP_SusC/RagA_CS"/>
</dbReference>
<protein>
    <submittedName>
        <fullName evidence="14">SusC/RagA family TonB-linked outer membrane protein</fullName>
    </submittedName>
</protein>
<keyword evidence="5 10" id="KW-0812">Transmembrane</keyword>
<dbReference type="EMBL" id="QRVZ01000010">
    <property type="protein sequence ID" value="RGS83003.1"/>
    <property type="molecule type" value="Genomic_DNA"/>
</dbReference>
<feature type="chain" id="PRO_5017326989" evidence="12">
    <location>
        <begin position="22"/>
        <end position="1082"/>
    </location>
</feature>
<dbReference type="InterPro" id="IPR023996">
    <property type="entry name" value="TonB-dep_OMP_SusC/RagA"/>
</dbReference>
<dbReference type="NCBIfam" id="TIGR04057">
    <property type="entry name" value="SusC_RagA_signa"/>
    <property type="match status" value="1"/>
</dbReference>
<accession>A0A395VZ54</accession>
<feature type="signal peptide" evidence="12">
    <location>
        <begin position="1"/>
        <end position="21"/>
    </location>
</feature>
<evidence type="ECO:0000256" key="4">
    <source>
        <dbReference type="ARBA" id="ARBA00022496"/>
    </source>
</evidence>
<evidence type="ECO:0000256" key="12">
    <source>
        <dbReference type="SAM" id="SignalP"/>
    </source>
</evidence>
<dbReference type="InterPro" id="IPR012910">
    <property type="entry name" value="Plug_dom"/>
</dbReference>
<dbReference type="Gene3D" id="2.40.170.20">
    <property type="entry name" value="TonB-dependent receptor, beta-barrel domain"/>
    <property type="match status" value="1"/>
</dbReference>
<dbReference type="InterPro" id="IPR037066">
    <property type="entry name" value="Plug_dom_sf"/>
</dbReference>
<evidence type="ECO:0000256" key="1">
    <source>
        <dbReference type="ARBA" id="ARBA00004571"/>
    </source>
</evidence>
<keyword evidence="9 10" id="KW-0998">Cell outer membrane</keyword>
<proteinExistence type="inferred from homology"/>
<evidence type="ECO:0000256" key="2">
    <source>
        <dbReference type="ARBA" id="ARBA00022448"/>
    </source>
</evidence>
<dbReference type="InterPro" id="IPR011662">
    <property type="entry name" value="Secretin/TonB_short_N"/>
</dbReference>
<dbReference type="SMART" id="SM00965">
    <property type="entry name" value="STN"/>
    <property type="match status" value="1"/>
</dbReference>
<name>A0A395VZ54_BACOV</name>
<comment type="similarity">
    <text evidence="10 11">Belongs to the TonB-dependent receptor family.</text>
</comment>
<evidence type="ECO:0000313" key="15">
    <source>
        <dbReference type="Proteomes" id="UP000266492"/>
    </source>
</evidence>
<keyword evidence="6" id="KW-0408">Iron</keyword>
<evidence type="ECO:0000256" key="3">
    <source>
        <dbReference type="ARBA" id="ARBA00022452"/>
    </source>
</evidence>
<dbReference type="Proteomes" id="UP000266492">
    <property type="component" value="Unassembled WGS sequence"/>
</dbReference>
<evidence type="ECO:0000256" key="5">
    <source>
        <dbReference type="ARBA" id="ARBA00022692"/>
    </source>
</evidence>
<reference evidence="14 15" key="1">
    <citation type="submission" date="2018-08" db="EMBL/GenBank/DDBJ databases">
        <title>A genome reference for cultivated species of the human gut microbiota.</title>
        <authorList>
            <person name="Zou Y."/>
            <person name="Xue W."/>
            <person name="Luo G."/>
        </authorList>
    </citation>
    <scope>NUCLEOTIDE SEQUENCE [LARGE SCALE GENOMIC DNA]</scope>
    <source>
        <strain evidence="14 15">AF20-9LB</strain>
    </source>
</reference>
<dbReference type="SUPFAM" id="SSF49464">
    <property type="entry name" value="Carboxypeptidase regulatory domain-like"/>
    <property type="match status" value="1"/>
</dbReference>
<dbReference type="Pfam" id="PF07660">
    <property type="entry name" value="STN"/>
    <property type="match status" value="1"/>
</dbReference>
<evidence type="ECO:0000256" key="8">
    <source>
        <dbReference type="ARBA" id="ARBA00023136"/>
    </source>
</evidence>
<dbReference type="GO" id="GO:0006826">
    <property type="term" value="P:iron ion transport"/>
    <property type="evidence" value="ECO:0007669"/>
    <property type="project" value="UniProtKB-KW"/>
</dbReference>
<dbReference type="Gene3D" id="2.60.40.1120">
    <property type="entry name" value="Carboxypeptidase-like, regulatory domain"/>
    <property type="match status" value="1"/>
</dbReference>
<dbReference type="AlphaFoldDB" id="A0A395VZ54"/>
<keyword evidence="4" id="KW-0410">Iron transport</keyword>
<organism evidence="14 15">
    <name type="scientific">Bacteroides ovatus</name>
    <dbReference type="NCBI Taxonomy" id="28116"/>
    <lineage>
        <taxon>Bacteria</taxon>
        <taxon>Pseudomonadati</taxon>
        <taxon>Bacteroidota</taxon>
        <taxon>Bacteroidia</taxon>
        <taxon>Bacteroidales</taxon>
        <taxon>Bacteroidaceae</taxon>
        <taxon>Bacteroides</taxon>
    </lineage>
</organism>
<dbReference type="PROSITE" id="PS52016">
    <property type="entry name" value="TONB_DEPENDENT_REC_3"/>
    <property type="match status" value="1"/>
</dbReference>
<keyword evidence="12" id="KW-0732">Signal</keyword>
<keyword evidence="2 10" id="KW-0813">Transport</keyword>
<evidence type="ECO:0000259" key="13">
    <source>
        <dbReference type="SMART" id="SM00965"/>
    </source>
</evidence>
<dbReference type="NCBIfam" id="TIGR04056">
    <property type="entry name" value="OMP_RagA_SusC"/>
    <property type="match status" value="1"/>
</dbReference>
<dbReference type="SUPFAM" id="SSF56935">
    <property type="entry name" value="Porins"/>
    <property type="match status" value="1"/>
</dbReference>
<comment type="caution">
    <text evidence="14">The sequence shown here is derived from an EMBL/GenBank/DDBJ whole genome shotgun (WGS) entry which is preliminary data.</text>
</comment>
<feature type="domain" description="Secretin/TonB short N-terminal" evidence="13">
    <location>
        <begin position="46"/>
        <end position="97"/>
    </location>
</feature>
<evidence type="ECO:0000256" key="6">
    <source>
        <dbReference type="ARBA" id="ARBA00023004"/>
    </source>
</evidence>
<dbReference type="InterPro" id="IPR008969">
    <property type="entry name" value="CarboxyPept-like_regulatory"/>
</dbReference>
<gene>
    <name evidence="14" type="ORF">DWX70_13820</name>
</gene>
<dbReference type="Pfam" id="PF13715">
    <property type="entry name" value="CarbopepD_reg_2"/>
    <property type="match status" value="1"/>
</dbReference>
<dbReference type="Gene3D" id="2.170.130.10">
    <property type="entry name" value="TonB-dependent receptor, plug domain"/>
    <property type="match status" value="1"/>
</dbReference>
<keyword evidence="4" id="KW-0406">Ion transport</keyword>
<dbReference type="FunFam" id="2.60.40.1120:FF:000003">
    <property type="entry name" value="Outer membrane protein Omp121"/>
    <property type="match status" value="1"/>
</dbReference>
<comment type="subcellular location">
    <subcellularLocation>
        <location evidence="1 10">Cell outer membrane</location>
        <topology evidence="1 10">Multi-pass membrane protein</topology>
    </subcellularLocation>
</comment>
<evidence type="ECO:0000256" key="9">
    <source>
        <dbReference type="ARBA" id="ARBA00023237"/>
    </source>
</evidence>
<evidence type="ECO:0000313" key="14">
    <source>
        <dbReference type="EMBL" id="RGS83003.1"/>
    </source>
</evidence>